<organism evidence="3 4">
    <name type="scientific">Striga hermonthica</name>
    <name type="common">Purple witchweed</name>
    <name type="synonym">Buchnera hermonthica</name>
    <dbReference type="NCBI Taxonomy" id="68872"/>
    <lineage>
        <taxon>Eukaryota</taxon>
        <taxon>Viridiplantae</taxon>
        <taxon>Streptophyta</taxon>
        <taxon>Embryophyta</taxon>
        <taxon>Tracheophyta</taxon>
        <taxon>Spermatophyta</taxon>
        <taxon>Magnoliopsida</taxon>
        <taxon>eudicotyledons</taxon>
        <taxon>Gunneridae</taxon>
        <taxon>Pentapetalae</taxon>
        <taxon>asterids</taxon>
        <taxon>lamiids</taxon>
        <taxon>Lamiales</taxon>
        <taxon>Orobanchaceae</taxon>
        <taxon>Buchnereae</taxon>
        <taxon>Striga</taxon>
    </lineage>
</organism>
<name>A0A9N7MT30_STRHE</name>
<reference evidence="3" key="1">
    <citation type="submission" date="2019-12" db="EMBL/GenBank/DDBJ databases">
        <authorList>
            <person name="Scholes J."/>
        </authorList>
    </citation>
    <scope>NUCLEOTIDE SEQUENCE</scope>
</reference>
<feature type="domain" description="Knottins-like" evidence="2">
    <location>
        <begin position="19"/>
        <end position="64"/>
    </location>
</feature>
<comment type="caution">
    <text evidence="3">The sequence shown here is derived from an EMBL/GenBank/DDBJ whole genome shotgun (WGS) entry which is preliminary data.</text>
</comment>
<protein>
    <submittedName>
        <fullName evidence="3">Defensin-like protein 5</fullName>
    </submittedName>
</protein>
<dbReference type="OrthoDB" id="912914at2759"/>
<evidence type="ECO:0000313" key="3">
    <source>
        <dbReference type="EMBL" id="CAA0818034.1"/>
    </source>
</evidence>
<gene>
    <name evidence="3" type="ORF">SHERM_17412</name>
</gene>
<keyword evidence="4" id="KW-1185">Reference proteome</keyword>
<evidence type="ECO:0000256" key="1">
    <source>
        <dbReference type="SAM" id="MobiDB-lite"/>
    </source>
</evidence>
<evidence type="ECO:0000259" key="2">
    <source>
        <dbReference type="SMART" id="SM00505"/>
    </source>
</evidence>
<dbReference type="Pfam" id="PF00304">
    <property type="entry name" value="Gamma-thionin"/>
    <property type="match status" value="1"/>
</dbReference>
<dbReference type="AlphaFoldDB" id="A0A9N7MT30"/>
<feature type="region of interest" description="Disordered" evidence="1">
    <location>
        <begin position="70"/>
        <end position="96"/>
    </location>
</feature>
<dbReference type="GO" id="GO:0006952">
    <property type="term" value="P:defense response"/>
    <property type="evidence" value="ECO:0007669"/>
    <property type="project" value="InterPro"/>
</dbReference>
<dbReference type="InterPro" id="IPR036574">
    <property type="entry name" value="Scorpion_toxin-like_sf"/>
</dbReference>
<dbReference type="CDD" id="cd00107">
    <property type="entry name" value="Knot1"/>
    <property type="match status" value="1"/>
</dbReference>
<dbReference type="SUPFAM" id="SSF57095">
    <property type="entry name" value="Scorpion toxin-like"/>
    <property type="match status" value="1"/>
</dbReference>
<proteinExistence type="predicted"/>
<evidence type="ECO:0000313" key="4">
    <source>
        <dbReference type="Proteomes" id="UP001153555"/>
    </source>
</evidence>
<dbReference type="SMART" id="SM00505">
    <property type="entry name" value="Knot1"/>
    <property type="match status" value="1"/>
</dbReference>
<accession>A0A9N7MT30</accession>
<dbReference type="InterPro" id="IPR003614">
    <property type="entry name" value="Knottins"/>
</dbReference>
<feature type="compositionally biased region" description="Pro residues" evidence="1">
    <location>
        <begin position="70"/>
        <end position="89"/>
    </location>
</feature>
<dbReference type="Proteomes" id="UP001153555">
    <property type="component" value="Unassembled WGS sequence"/>
</dbReference>
<dbReference type="EMBL" id="CACSLK010016728">
    <property type="protein sequence ID" value="CAA0818034.1"/>
    <property type="molecule type" value="Genomic_DNA"/>
</dbReference>
<dbReference type="Gene3D" id="3.30.30.10">
    <property type="entry name" value="Knottin, scorpion toxin-like"/>
    <property type="match status" value="1"/>
</dbReference>
<sequence>MHGFHFADDKIAMHVEAVLCEMPSTLFHGVCAVGSNCARICKKEGYLTGKCKGVLPKCICLQDCGGKPPEVPPPEGPPEVPPPESPPPEVSHLRDHLKFPAPKFPHLKFPHPKDLQNLRVRLTHRSPQ</sequence>